<dbReference type="RefSeq" id="WP_320685579.1">
    <property type="nucleotide sequence ID" value="NZ_JAXBLV010000045.1"/>
</dbReference>
<accession>A0ABU5EYG2</accession>
<dbReference type="Proteomes" id="UP001272242">
    <property type="component" value="Unassembled WGS sequence"/>
</dbReference>
<sequence length="156" mass="16418">MEPLNGSWYYQSFVALPADVVRKVPPEIKRLPLIAAPWAPRAIMELTTDGGKITGAAKLGTIEFKITGTVTSAAGPFPDGIQLPEGVELKITVENPAATYVLRGYALEGSDHIVGTVVTLGNDLGFQPAGASGPFVLYPVRPERNASACDTAQKPG</sequence>
<evidence type="ECO:0000313" key="2">
    <source>
        <dbReference type="Proteomes" id="UP001272242"/>
    </source>
</evidence>
<comment type="caution">
    <text evidence="1">The sequence shown here is derived from an EMBL/GenBank/DDBJ whole genome shotgun (WGS) entry which is preliminary data.</text>
</comment>
<evidence type="ECO:0000313" key="1">
    <source>
        <dbReference type="EMBL" id="MDY3558689.1"/>
    </source>
</evidence>
<keyword evidence="2" id="KW-1185">Reference proteome</keyword>
<reference evidence="2" key="1">
    <citation type="journal article" date="2023" name="Mar. Drugs">
        <title>Gemmata algarum, a Novel Planctomycete Isolated from an Algal Mat, Displays Antimicrobial Activity.</title>
        <authorList>
            <person name="Kumar G."/>
            <person name="Kallscheuer N."/>
            <person name="Kashif M."/>
            <person name="Ahamad S."/>
            <person name="Jagadeeshwari U."/>
            <person name="Pannikurungottu S."/>
            <person name="Haufschild T."/>
            <person name="Kabuu M."/>
            <person name="Sasikala C."/>
            <person name="Jogler C."/>
            <person name="Ramana C."/>
        </authorList>
    </citation>
    <scope>NUCLEOTIDE SEQUENCE [LARGE SCALE GENOMIC DNA]</scope>
    <source>
        <strain evidence="2">JC673</strain>
    </source>
</reference>
<organism evidence="1 2">
    <name type="scientific">Gemmata algarum</name>
    <dbReference type="NCBI Taxonomy" id="2975278"/>
    <lineage>
        <taxon>Bacteria</taxon>
        <taxon>Pseudomonadati</taxon>
        <taxon>Planctomycetota</taxon>
        <taxon>Planctomycetia</taxon>
        <taxon>Gemmatales</taxon>
        <taxon>Gemmataceae</taxon>
        <taxon>Gemmata</taxon>
    </lineage>
</organism>
<proteinExistence type="predicted"/>
<name>A0ABU5EYG2_9BACT</name>
<dbReference type="EMBL" id="JAXBLV010000045">
    <property type="protein sequence ID" value="MDY3558689.1"/>
    <property type="molecule type" value="Genomic_DNA"/>
</dbReference>
<gene>
    <name evidence="1" type="ORF">R5W23_005831</name>
</gene>
<protein>
    <submittedName>
        <fullName evidence="1">Uncharacterized protein</fullName>
    </submittedName>
</protein>